<accession>A0A7D3VZE4</accession>
<dbReference type="Proteomes" id="UP000501240">
    <property type="component" value="Chromosome"/>
</dbReference>
<protein>
    <recommendedName>
        <fullName evidence="4">Winged helix DNA-binding domain-containing protein</fullName>
    </recommendedName>
</protein>
<feature type="compositionally biased region" description="Gly residues" evidence="1">
    <location>
        <begin position="41"/>
        <end position="54"/>
    </location>
</feature>
<evidence type="ECO:0000313" key="2">
    <source>
        <dbReference type="EMBL" id="QKG26690.1"/>
    </source>
</evidence>
<name>A0A7D3VZE4_ACTVE</name>
<dbReference type="PANTHER" id="PTHR38479">
    <property type="entry name" value="LMO0824 PROTEIN"/>
    <property type="match status" value="1"/>
</dbReference>
<keyword evidence="3" id="KW-1185">Reference proteome</keyword>
<dbReference type="Pfam" id="PF06224">
    <property type="entry name" value="AlkZ-like"/>
    <property type="match status" value="1"/>
</dbReference>
<dbReference type="InterPro" id="IPR009351">
    <property type="entry name" value="AlkZ-like"/>
</dbReference>
<sequence>MRRLHVDGAGAVRRPHPALRLADDPVGGHQRPDVHAQAVGGEVGGEGRSPGAGDGLAAAADLLGDDDVAGGEPVVERAAEPDDGDGAAEGQPGGAPGAVADGRGGRPGEPAPDGAGLQPQRRAHDQAGRLVTGHPPSAARGGPQIQFRAARGGAPPYDSFMRSISTAERRARLVRRHRLAAEARTDDVPEIARSLVVLHATDPATVYLSVAARSVAAGPADVERALYDDRTLLRMLAMRRTMFVAPIDLVPALQASTANALAAKQRRRYSTMIERGSDLTDVPAWFRKVEDAAHRALLARGEATGAQLSAAVPELRTQVDPAPGKAYSRPTGVTTWVLVTLGCEGLIVRGRPNGGWTSSQYRWAPIESWLPGGIERVPADEARAEVVRRWLRAFGPAPAADLKWWTGWTAGEVGKALALVDTAEVDLGGATGLVLADDLEPAPPAEPSAALLPALDPTPMGWQDRGWFLGDHGELLFDRNGNIGPTIWWDGRIVGGWGQRKDGEIAFRLLEDAGADAAKAVAREAERIAAWYGDVRAIPRFRTPLERELTA</sequence>
<organism evidence="2 3">
    <name type="scientific">Actinomadura verrucosospora</name>
    <dbReference type="NCBI Taxonomy" id="46165"/>
    <lineage>
        <taxon>Bacteria</taxon>
        <taxon>Bacillati</taxon>
        <taxon>Actinomycetota</taxon>
        <taxon>Actinomycetes</taxon>
        <taxon>Streptosporangiales</taxon>
        <taxon>Thermomonosporaceae</taxon>
        <taxon>Actinomadura</taxon>
    </lineage>
</organism>
<dbReference type="PANTHER" id="PTHR38479:SF2">
    <property type="entry name" value="WINGED HELIX DNA-BINDING DOMAIN-CONTAINING PROTEIN"/>
    <property type="match status" value="1"/>
</dbReference>
<reference evidence="2 3" key="1">
    <citation type="submission" date="2020-05" db="EMBL/GenBank/DDBJ databases">
        <title>Actinomadura verrucosospora NRRL-B18236 (PFL_A860) Genome sequencing and assembly.</title>
        <authorList>
            <person name="Samborskyy M."/>
        </authorList>
    </citation>
    <scope>NUCLEOTIDE SEQUENCE [LARGE SCALE GENOMIC DNA]</scope>
    <source>
        <strain evidence="2 3">NRRL:B18236</strain>
    </source>
</reference>
<dbReference type="EMBL" id="CP053892">
    <property type="protein sequence ID" value="QKG26690.1"/>
    <property type="molecule type" value="Genomic_DNA"/>
</dbReference>
<evidence type="ECO:0008006" key="4">
    <source>
        <dbReference type="Google" id="ProtNLM"/>
    </source>
</evidence>
<evidence type="ECO:0000256" key="1">
    <source>
        <dbReference type="SAM" id="MobiDB-lite"/>
    </source>
</evidence>
<proteinExistence type="predicted"/>
<evidence type="ECO:0000313" key="3">
    <source>
        <dbReference type="Proteomes" id="UP000501240"/>
    </source>
</evidence>
<dbReference type="AlphaFoldDB" id="A0A7D3VZE4"/>
<feature type="region of interest" description="Disordered" evidence="1">
    <location>
        <begin position="1"/>
        <end position="143"/>
    </location>
</feature>
<gene>
    <name evidence="2" type="ORF">ACTIVE_8343</name>
</gene>